<feature type="transmembrane region" description="Helical" evidence="2">
    <location>
        <begin position="12"/>
        <end position="33"/>
    </location>
</feature>
<keyword evidence="2" id="KW-0472">Membrane</keyword>
<gene>
    <name evidence="3" type="ORF">G8E10_03665</name>
</gene>
<dbReference type="EMBL" id="JAANCM010000001">
    <property type="protein sequence ID" value="NHT74848.1"/>
    <property type="molecule type" value="Genomic_DNA"/>
</dbReference>
<keyword evidence="4" id="KW-1185">Reference proteome</keyword>
<evidence type="ECO:0000256" key="2">
    <source>
        <dbReference type="SAM" id="Phobius"/>
    </source>
</evidence>
<dbReference type="RefSeq" id="WP_165910795.1">
    <property type="nucleotide sequence ID" value="NZ_JAANCM010000001.1"/>
</dbReference>
<keyword evidence="2" id="KW-0812">Transmembrane</keyword>
<feature type="region of interest" description="Disordered" evidence="1">
    <location>
        <begin position="36"/>
        <end position="56"/>
    </location>
</feature>
<dbReference type="Proteomes" id="UP001155840">
    <property type="component" value="Unassembled WGS sequence"/>
</dbReference>
<protein>
    <submittedName>
        <fullName evidence="3">Uncharacterized protein</fullName>
    </submittedName>
</protein>
<evidence type="ECO:0000256" key="1">
    <source>
        <dbReference type="SAM" id="MobiDB-lite"/>
    </source>
</evidence>
<keyword evidence="2" id="KW-1133">Transmembrane helix</keyword>
<reference evidence="3" key="1">
    <citation type="submission" date="2020-03" db="EMBL/GenBank/DDBJ databases">
        <title>Ferranicluibacter endophyticum gen. nov., sp. nov., a new genus isolated from Rubus ulmifolius Schott. stem.</title>
        <authorList>
            <person name="Roca-Couso R."/>
            <person name="Flores-Felix J.D."/>
            <person name="Igual J.M."/>
            <person name="Rivas R."/>
        </authorList>
    </citation>
    <scope>NUCLEOTIDE SEQUENCE</scope>
    <source>
        <strain evidence="3">CRRU44</strain>
    </source>
</reference>
<comment type="caution">
    <text evidence="3">The sequence shown here is derived from an EMBL/GenBank/DDBJ whole genome shotgun (WGS) entry which is preliminary data.</text>
</comment>
<organism evidence="3 4">
    <name type="scientific">Ferranicluibacter rubi</name>
    <dbReference type="NCBI Taxonomy" id="2715133"/>
    <lineage>
        <taxon>Bacteria</taxon>
        <taxon>Pseudomonadati</taxon>
        <taxon>Pseudomonadota</taxon>
        <taxon>Alphaproteobacteria</taxon>
        <taxon>Hyphomicrobiales</taxon>
        <taxon>Rhizobiaceae</taxon>
        <taxon>Ferranicluibacter</taxon>
    </lineage>
</organism>
<sequence>MAERQAPAFKRMATFVITLLLAGAVLAGVYLFVSSPGEVRDQPPAGPGTETGQQTP</sequence>
<proteinExistence type="predicted"/>
<evidence type="ECO:0000313" key="3">
    <source>
        <dbReference type="EMBL" id="NHT74848.1"/>
    </source>
</evidence>
<evidence type="ECO:0000313" key="4">
    <source>
        <dbReference type="Proteomes" id="UP001155840"/>
    </source>
</evidence>
<accession>A0AA43ZBL2</accession>
<name>A0AA43ZBL2_9HYPH</name>
<dbReference type="AlphaFoldDB" id="A0AA43ZBL2"/>